<dbReference type="AlphaFoldDB" id="A0A3Q8WU93"/>
<dbReference type="KEGG" id="fsl:EJO69_09245"/>
<dbReference type="EMBL" id="CP034438">
    <property type="protein sequence ID" value="AZN30469.1"/>
    <property type="molecule type" value="Genomic_DNA"/>
</dbReference>
<gene>
    <name evidence="2" type="ORF">EJO69_09245</name>
</gene>
<dbReference type="RefSeq" id="WP_126041232.1">
    <property type="nucleotide sequence ID" value="NZ_CP034438.1"/>
</dbReference>
<keyword evidence="1" id="KW-0812">Transmembrane</keyword>
<evidence type="ECO:0000313" key="3">
    <source>
        <dbReference type="Proteomes" id="UP000270021"/>
    </source>
</evidence>
<dbReference type="Proteomes" id="UP000270021">
    <property type="component" value="Chromosome"/>
</dbReference>
<dbReference type="Pfam" id="PF11188">
    <property type="entry name" value="DUF2975"/>
    <property type="match status" value="1"/>
</dbReference>
<name>A0A3Q8WU93_9ACTO</name>
<sequence>MNNRTAVMLLRILLIGAFAATLALQVIALPWLSGVMADEYPAEAYMRWPILALAILGLGCVEVGIVCTLRLLGFTLRDEVFSRQALRWVDGIIGAFLAGSLVCLTTFVYQSTTVAGPPGWMLLLICGVLAGIGLALLMVVMRSLLLQATSLRAELDTVI</sequence>
<proteinExistence type="predicted"/>
<organism evidence="2 3">
    <name type="scientific">Flaviflexus salsibiostraticola</name>
    <dbReference type="NCBI Taxonomy" id="1282737"/>
    <lineage>
        <taxon>Bacteria</taxon>
        <taxon>Bacillati</taxon>
        <taxon>Actinomycetota</taxon>
        <taxon>Actinomycetes</taxon>
        <taxon>Actinomycetales</taxon>
        <taxon>Actinomycetaceae</taxon>
        <taxon>Flaviflexus</taxon>
    </lineage>
</organism>
<keyword evidence="3" id="KW-1185">Reference proteome</keyword>
<feature type="transmembrane region" description="Helical" evidence="1">
    <location>
        <begin position="120"/>
        <end position="140"/>
    </location>
</feature>
<feature type="transmembrane region" description="Helical" evidence="1">
    <location>
        <begin position="85"/>
        <end position="108"/>
    </location>
</feature>
<dbReference type="OrthoDB" id="3240470at2"/>
<feature type="transmembrane region" description="Helical" evidence="1">
    <location>
        <begin position="47"/>
        <end position="73"/>
    </location>
</feature>
<accession>A0A3Q8WU93</accession>
<keyword evidence="1" id="KW-1133">Transmembrane helix</keyword>
<reference evidence="2 3" key="1">
    <citation type="submission" date="2018-12" db="EMBL/GenBank/DDBJ databases">
        <title>Complete genome sequence of Flaviflexus salsibiostraticola KCTC 33148.</title>
        <authorList>
            <person name="Bae J.-W."/>
        </authorList>
    </citation>
    <scope>NUCLEOTIDE SEQUENCE [LARGE SCALE GENOMIC DNA]</scope>
    <source>
        <strain evidence="2 3">KCTC 33148</strain>
    </source>
</reference>
<evidence type="ECO:0000256" key="1">
    <source>
        <dbReference type="SAM" id="Phobius"/>
    </source>
</evidence>
<dbReference type="InterPro" id="IPR021354">
    <property type="entry name" value="DUF2975"/>
</dbReference>
<protein>
    <submittedName>
        <fullName evidence="2">DUF2975 domain-containing protein</fullName>
    </submittedName>
</protein>
<keyword evidence="1" id="KW-0472">Membrane</keyword>
<evidence type="ECO:0000313" key="2">
    <source>
        <dbReference type="EMBL" id="AZN30469.1"/>
    </source>
</evidence>